<dbReference type="PROSITE" id="PS51705">
    <property type="entry name" value="G_HFLX"/>
    <property type="match status" value="1"/>
</dbReference>
<dbReference type="InterPro" id="IPR030394">
    <property type="entry name" value="G_HFLX_dom"/>
</dbReference>
<accession>A0ABW4BJR1</accession>
<evidence type="ECO:0000256" key="1">
    <source>
        <dbReference type="ARBA" id="ARBA00022723"/>
    </source>
</evidence>
<dbReference type="Pfam" id="PF13167">
    <property type="entry name" value="GTP-bdg_N"/>
    <property type="match status" value="1"/>
</dbReference>
<evidence type="ECO:0000256" key="4">
    <source>
        <dbReference type="ARBA" id="ARBA00023134"/>
    </source>
</evidence>
<evidence type="ECO:0000256" key="2">
    <source>
        <dbReference type="ARBA" id="ARBA00022741"/>
    </source>
</evidence>
<dbReference type="InterPro" id="IPR042108">
    <property type="entry name" value="GTPase_HflX_N_sf"/>
</dbReference>
<dbReference type="Pfam" id="PF16360">
    <property type="entry name" value="GTP-bdg_M"/>
    <property type="match status" value="1"/>
</dbReference>
<comment type="function">
    <text evidence="5">GTPase that associates with the 50S ribosomal subunit and may have a role during protein synthesis or ribosome biogenesis.</text>
</comment>
<dbReference type="SUPFAM" id="SSF52540">
    <property type="entry name" value="P-loop containing nucleoside triphosphate hydrolases"/>
    <property type="match status" value="1"/>
</dbReference>
<name>A0ABW4BJR1_9LACO</name>
<feature type="compositionally biased region" description="Basic and acidic residues" evidence="6">
    <location>
        <begin position="160"/>
        <end position="170"/>
    </location>
</feature>
<dbReference type="CDD" id="cd01878">
    <property type="entry name" value="HflX"/>
    <property type="match status" value="1"/>
</dbReference>
<dbReference type="Gene3D" id="3.40.50.11060">
    <property type="entry name" value="GTPase HflX, N-terminal domain"/>
    <property type="match status" value="1"/>
</dbReference>
<evidence type="ECO:0000256" key="5">
    <source>
        <dbReference type="HAMAP-Rule" id="MF_00900"/>
    </source>
</evidence>
<dbReference type="InterPro" id="IPR006073">
    <property type="entry name" value="GTP-bd"/>
</dbReference>
<keyword evidence="3" id="KW-0460">Magnesium</keyword>
<comment type="subunit">
    <text evidence="5">Monomer. Associates with the 50S ribosomal subunit.</text>
</comment>
<dbReference type="RefSeq" id="WP_125648311.1">
    <property type="nucleotide sequence ID" value="NZ_JBHTOH010000009.1"/>
</dbReference>
<keyword evidence="9" id="KW-1185">Reference proteome</keyword>
<dbReference type="Gene3D" id="3.40.50.300">
    <property type="entry name" value="P-loop containing nucleotide triphosphate hydrolases"/>
    <property type="match status" value="1"/>
</dbReference>
<organism evidence="8 9">
    <name type="scientific">Lapidilactobacillus gannanensis</name>
    <dbReference type="NCBI Taxonomy" id="2486002"/>
    <lineage>
        <taxon>Bacteria</taxon>
        <taxon>Bacillati</taxon>
        <taxon>Bacillota</taxon>
        <taxon>Bacilli</taxon>
        <taxon>Lactobacillales</taxon>
        <taxon>Lactobacillaceae</taxon>
        <taxon>Lapidilactobacillus</taxon>
    </lineage>
</organism>
<dbReference type="PIRSF" id="PIRSF006809">
    <property type="entry name" value="GTP-binding_hflX_prd"/>
    <property type="match status" value="1"/>
</dbReference>
<comment type="similarity">
    <text evidence="5">Belongs to the TRAFAC class OBG-HflX-like GTPase superfamily. HflX GTPase family.</text>
</comment>
<comment type="subcellular location">
    <subcellularLocation>
        <location evidence="5">Cytoplasm</location>
    </subcellularLocation>
    <text evidence="5">May associate with membranes.</text>
</comment>
<evidence type="ECO:0000259" key="7">
    <source>
        <dbReference type="PROSITE" id="PS51705"/>
    </source>
</evidence>
<evidence type="ECO:0000313" key="9">
    <source>
        <dbReference type="Proteomes" id="UP001597191"/>
    </source>
</evidence>
<evidence type="ECO:0000313" key="8">
    <source>
        <dbReference type="EMBL" id="MFD1410164.1"/>
    </source>
</evidence>
<dbReference type="NCBIfam" id="TIGR03156">
    <property type="entry name" value="GTP_HflX"/>
    <property type="match status" value="1"/>
</dbReference>
<protein>
    <recommendedName>
        <fullName evidence="5">GTPase HflX</fullName>
    </recommendedName>
    <alternativeName>
        <fullName evidence="5">GTP-binding protein HflX</fullName>
    </alternativeName>
</protein>
<dbReference type="InterPro" id="IPR025121">
    <property type="entry name" value="GTPase_HflX_N"/>
</dbReference>
<keyword evidence="2 5" id="KW-0547">Nucleotide-binding</keyword>
<dbReference type="PANTHER" id="PTHR10229">
    <property type="entry name" value="GTP-BINDING PROTEIN HFLX"/>
    <property type="match status" value="1"/>
</dbReference>
<reference evidence="9" key="1">
    <citation type="journal article" date="2019" name="Int. J. Syst. Evol. Microbiol.">
        <title>The Global Catalogue of Microorganisms (GCM) 10K type strain sequencing project: providing services to taxonomists for standard genome sequencing and annotation.</title>
        <authorList>
            <consortium name="The Broad Institute Genomics Platform"/>
            <consortium name="The Broad Institute Genome Sequencing Center for Infectious Disease"/>
            <person name="Wu L."/>
            <person name="Ma J."/>
        </authorList>
    </citation>
    <scope>NUCLEOTIDE SEQUENCE [LARGE SCALE GENOMIC DNA]</scope>
    <source>
        <strain evidence="9">CCM 8937</strain>
    </source>
</reference>
<keyword evidence="1" id="KW-0479">Metal-binding</keyword>
<feature type="compositionally biased region" description="Polar residues" evidence="6">
    <location>
        <begin position="179"/>
        <end position="194"/>
    </location>
</feature>
<evidence type="ECO:0000256" key="3">
    <source>
        <dbReference type="ARBA" id="ARBA00022842"/>
    </source>
</evidence>
<comment type="caution">
    <text evidence="8">The sequence shown here is derived from an EMBL/GenBank/DDBJ whole genome shotgun (WGS) entry which is preliminary data.</text>
</comment>
<dbReference type="PANTHER" id="PTHR10229:SF4">
    <property type="entry name" value="GTPASE HFLX"/>
    <property type="match status" value="1"/>
</dbReference>
<keyword evidence="5" id="KW-0963">Cytoplasm</keyword>
<dbReference type="PRINTS" id="PR00326">
    <property type="entry name" value="GTP1OBG"/>
</dbReference>
<sequence>MTNTIEVQAPQERVLLGGLNYNGRADFDYTMTELQQLAIADELAVVGEVRQNLDRVDRATYFGSGKVEEIKGLAQELNATTIVIDDELSPSQIANLEKQTGLHVLDRTELILEIFADRAHTAQAKIQVEIARLQYALPRIHPSANNLDQQRGGGGFKNRGSGETKTELNRRTIRKRISDLQQKLTGSDQVADTQQQRRNESDIPRVALVGYTNAGKSTTMNELLRTFAGEQGTDKQVFEKDMLFATLDTSVRKIVLPQNQRFLLSDTVGFVSHLPHNLIASFNSTLAEAAQADLLIQVIDFSDPNYREMMQTTAETLKEIGIKDIPMIYAFNKADRCENVSYPEIEGHDLTYSAKDSASIKLLAKMITDQIYANYQTVTLLIPFSEARDLAQLTANTKILSQDYTETGTLIEVQLSPRQLQTYQKYQQVSDQN</sequence>
<keyword evidence="4 5" id="KW-0342">GTP-binding</keyword>
<proteinExistence type="inferred from homology"/>
<feature type="region of interest" description="Disordered" evidence="6">
    <location>
        <begin position="143"/>
        <end position="203"/>
    </location>
</feature>
<dbReference type="Pfam" id="PF01926">
    <property type="entry name" value="MMR_HSR1"/>
    <property type="match status" value="1"/>
</dbReference>
<dbReference type="InterPro" id="IPR032305">
    <property type="entry name" value="GTP-bd_M"/>
</dbReference>
<dbReference type="HAMAP" id="MF_00900">
    <property type="entry name" value="GTPase_HflX"/>
    <property type="match status" value="1"/>
</dbReference>
<gene>
    <name evidence="5 8" type="primary">hflX</name>
    <name evidence="8" type="ORF">ACFQ4R_00780</name>
</gene>
<evidence type="ECO:0000256" key="6">
    <source>
        <dbReference type="SAM" id="MobiDB-lite"/>
    </source>
</evidence>
<dbReference type="InterPro" id="IPR016496">
    <property type="entry name" value="GTPase_HflX"/>
</dbReference>
<dbReference type="Proteomes" id="UP001597191">
    <property type="component" value="Unassembled WGS sequence"/>
</dbReference>
<feature type="domain" description="Hflx-type G" evidence="7">
    <location>
        <begin position="204"/>
        <end position="375"/>
    </location>
</feature>
<dbReference type="Gene3D" id="6.10.250.2860">
    <property type="match status" value="1"/>
</dbReference>
<dbReference type="EMBL" id="JBHTOH010000009">
    <property type="protein sequence ID" value="MFD1410164.1"/>
    <property type="molecule type" value="Genomic_DNA"/>
</dbReference>
<dbReference type="InterPro" id="IPR027417">
    <property type="entry name" value="P-loop_NTPase"/>
</dbReference>